<proteinExistence type="predicted"/>
<evidence type="ECO:0000313" key="2">
    <source>
        <dbReference type="Proteomes" id="UP001642464"/>
    </source>
</evidence>
<gene>
    <name evidence="1" type="ORF">SCF082_LOCUS39492</name>
</gene>
<sequence length="385" mass="43923">MAHFFEMQARKDEVVKNFFARTQDASDSLPLEVAAVTKIQSVHRATQIRIIYHAIVAAASLIQRMVRGCLGRKKAREVSDERKNRLKLHFFHHCACTIQRVFRGRWSRKRVHSFYGRKVYLEKVEKRGVWTKAFLIEEHKEKLAAAKIQEEQKVKEEFDNLAGDLHHLMSTRTIPGVYNPPYSDLLPRAFEKPIEEHLRDACVVKVPASMKRPRHKSAAAARSARFGMSQAEMSQEQRGMPPQELPDRAPYFSRAASSGRLRKNQGPFRSKEQIEVANVKAANMYRSIQATGPYDALERDKRMQAKISKIARSSPLDFRAAGEKQKPAPSSIRVGLPFSDRPVDLRGDLVELPKIKDKPPFFTAHGGGKQFADYDERHLLPHGHA</sequence>
<dbReference type="EMBL" id="CAXAMM010039029">
    <property type="protein sequence ID" value="CAK9083154.1"/>
    <property type="molecule type" value="Genomic_DNA"/>
</dbReference>
<comment type="caution">
    <text evidence="1">The sequence shown here is derived from an EMBL/GenBank/DDBJ whole genome shotgun (WGS) entry which is preliminary data.</text>
</comment>
<dbReference type="PROSITE" id="PS50096">
    <property type="entry name" value="IQ"/>
    <property type="match status" value="1"/>
</dbReference>
<dbReference type="Gene3D" id="1.20.5.190">
    <property type="match status" value="1"/>
</dbReference>
<dbReference type="Proteomes" id="UP001642464">
    <property type="component" value="Unassembled WGS sequence"/>
</dbReference>
<name>A0ABP0Q829_9DINO</name>
<accession>A0ABP0Q829</accession>
<protein>
    <submittedName>
        <fullName evidence="1">Spermatogenesis-associated protein 17</fullName>
    </submittedName>
</protein>
<reference evidence="1 2" key="1">
    <citation type="submission" date="2024-02" db="EMBL/GenBank/DDBJ databases">
        <authorList>
            <person name="Chen Y."/>
            <person name="Shah S."/>
            <person name="Dougan E. K."/>
            <person name="Thang M."/>
            <person name="Chan C."/>
        </authorList>
    </citation>
    <scope>NUCLEOTIDE SEQUENCE [LARGE SCALE GENOMIC DNA]</scope>
</reference>
<dbReference type="InterPro" id="IPR000048">
    <property type="entry name" value="IQ_motif_EF-hand-BS"/>
</dbReference>
<organism evidence="1 2">
    <name type="scientific">Durusdinium trenchii</name>
    <dbReference type="NCBI Taxonomy" id="1381693"/>
    <lineage>
        <taxon>Eukaryota</taxon>
        <taxon>Sar</taxon>
        <taxon>Alveolata</taxon>
        <taxon>Dinophyceae</taxon>
        <taxon>Suessiales</taxon>
        <taxon>Symbiodiniaceae</taxon>
        <taxon>Durusdinium</taxon>
    </lineage>
</organism>
<evidence type="ECO:0000313" key="1">
    <source>
        <dbReference type="EMBL" id="CAK9083154.1"/>
    </source>
</evidence>
<dbReference type="SMART" id="SM00015">
    <property type="entry name" value="IQ"/>
    <property type="match status" value="3"/>
</dbReference>
<keyword evidence="2" id="KW-1185">Reference proteome</keyword>